<dbReference type="AlphaFoldDB" id="A0A0K2GZQ1"/>
<evidence type="ECO:0000256" key="3">
    <source>
        <dbReference type="ARBA" id="ARBA00011209"/>
    </source>
</evidence>
<dbReference type="PANTHER" id="PTHR23409">
    <property type="entry name" value="RIBONUCLEOSIDE-DIPHOSPHATE REDUCTASE SMALL CHAIN"/>
    <property type="match status" value="1"/>
</dbReference>
<proteinExistence type="inferred from homology"/>
<dbReference type="InterPro" id="IPR009078">
    <property type="entry name" value="Ferritin-like_SF"/>
</dbReference>
<evidence type="ECO:0000256" key="6">
    <source>
        <dbReference type="ARBA" id="ARBA00023002"/>
    </source>
</evidence>
<dbReference type="InterPro" id="IPR033909">
    <property type="entry name" value="RNR_small"/>
</dbReference>
<comment type="cofactor">
    <cofactor evidence="1">
        <name>Fe cation</name>
        <dbReference type="ChEBI" id="CHEBI:24875"/>
    </cofactor>
</comment>
<dbReference type="GO" id="GO:0004748">
    <property type="term" value="F:ribonucleoside-diphosphate reductase activity, thioredoxin disulfide as acceptor"/>
    <property type="evidence" value="ECO:0007669"/>
    <property type="project" value="UniProtKB-EC"/>
</dbReference>
<dbReference type="PANTHER" id="PTHR23409:SF18">
    <property type="entry name" value="RIBONUCLEOSIDE-DIPHOSPHATE REDUCTASE SUBUNIT M2"/>
    <property type="match status" value="1"/>
</dbReference>
<dbReference type="PATRIC" id="fig|1408189.4.peg.742"/>
<dbReference type="RefSeq" id="WP_082313079.1">
    <property type="nucleotide sequence ID" value="NZ_CP006841.1"/>
</dbReference>
<evidence type="ECO:0000256" key="9">
    <source>
        <dbReference type="ARBA" id="ARBA00047754"/>
    </source>
</evidence>
<dbReference type="OrthoDB" id="9766544at2"/>
<dbReference type="NCBIfam" id="NF007182">
    <property type="entry name" value="PRK09614.1-1"/>
    <property type="match status" value="1"/>
</dbReference>
<feature type="compositionally biased region" description="Polar residues" evidence="10">
    <location>
        <begin position="1"/>
        <end position="11"/>
    </location>
</feature>
<evidence type="ECO:0000256" key="8">
    <source>
        <dbReference type="ARBA" id="ARBA00023116"/>
    </source>
</evidence>
<dbReference type="Proteomes" id="UP000058446">
    <property type="component" value="Chromosome"/>
</dbReference>
<sequence length="350" mass="39270">MSATSPNGTSTYHDRSITPPQWRPLSDAANSPDTNPPMRPINWNAITDAKDLEVWLRLTSNFWLPEKVPLSNDLPVWRTLPEAEKDLTIRVFTGLTLLDTVQASVGEISQIPDARTEHEQAVYANIAFMQAVHARSYSSVFSTMCSTPEITAAYEWAVANPKLQARADAVMGHYAGTDPLKRKVASTLLSSLLLYAGFYLPLHFSARGVMMNTADMIRLILRDKAVHGYYSGYKFQRGLDAHPERVAEMEDFTFTFIDELLRLEFDYTDELYDGFNLIRGVRSFVYYNANKALMNLGYPAIYEEQAADVEPDIIAALTPDSSETHDFFSGSGSAYVIGRAEATENSDWEF</sequence>
<dbReference type="NCBIfam" id="TIGR04171">
    <property type="entry name" value="RNR_1b_NrdF"/>
    <property type="match status" value="1"/>
</dbReference>
<keyword evidence="5" id="KW-0479">Metal-binding</keyword>
<keyword evidence="6 11" id="KW-0560">Oxidoreductase</keyword>
<dbReference type="InterPro" id="IPR000358">
    <property type="entry name" value="RNR_small_fam"/>
</dbReference>
<evidence type="ECO:0000313" key="12">
    <source>
        <dbReference type="Proteomes" id="UP000058446"/>
    </source>
</evidence>
<feature type="region of interest" description="Disordered" evidence="10">
    <location>
        <begin position="1"/>
        <end position="38"/>
    </location>
</feature>
<comment type="catalytic activity">
    <reaction evidence="9">
        <text>a 2'-deoxyribonucleoside 5'-diphosphate + [thioredoxin]-disulfide + H2O = a ribonucleoside 5'-diphosphate + [thioredoxin]-dithiol</text>
        <dbReference type="Rhea" id="RHEA:23252"/>
        <dbReference type="Rhea" id="RHEA-COMP:10698"/>
        <dbReference type="Rhea" id="RHEA-COMP:10700"/>
        <dbReference type="ChEBI" id="CHEBI:15377"/>
        <dbReference type="ChEBI" id="CHEBI:29950"/>
        <dbReference type="ChEBI" id="CHEBI:50058"/>
        <dbReference type="ChEBI" id="CHEBI:57930"/>
        <dbReference type="ChEBI" id="CHEBI:73316"/>
        <dbReference type="EC" id="1.17.4.1"/>
    </reaction>
</comment>
<keyword evidence="8" id="KW-0215">Deoxyribonucleotide synthesis</keyword>
<evidence type="ECO:0000256" key="7">
    <source>
        <dbReference type="ARBA" id="ARBA00023004"/>
    </source>
</evidence>
<dbReference type="GO" id="GO:0009263">
    <property type="term" value="P:deoxyribonucleotide biosynthetic process"/>
    <property type="evidence" value="ECO:0007669"/>
    <property type="project" value="UniProtKB-KW"/>
</dbReference>
<dbReference type="CDD" id="cd01049">
    <property type="entry name" value="RNRR2"/>
    <property type="match status" value="1"/>
</dbReference>
<reference evidence="11 12" key="1">
    <citation type="submission" date="2013-10" db="EMBL/GenBank/DDBJ databases">
        <title>Complete genome sequence of Corynebacterium lactis DSM 45799(T), isolated from raw cow milk.</title>
        <authorList>
            <person name="Ruckert C."/>
            <person name="Albersmeier A."/>
            <person name="Lipski A."/>
            <person name="Kalinowski J."/>
        </authorList>
    </citation>
    <scope>NUCLEOTIDE SEQUENCE [LARGE SCALE GENOMIC DNA]</scope>
    <source>
        <strain evidence="11 12">RW2-5</strain>
    </source>
</reference>
<dbReference type="EC" id="1.17.4.1" evidence="4"/>
<dbReference type="Gene3D" id="1.10.620.20">
    <property type="entry name" value="Ribonucleotide Reductase, subunit A"/>
    <property type="match status" value="1"/>
</dbReference>
<dbReference type="Pfam" id="PF00268">
    <property type="entry name" value="Ribonuc_red_sm"/>
    <property type="match status" value="1"/>
</dbReference>
<dbReference type="InterPro" id="IPR012348">
    <property type="entry name" value="RNR-like"/>
</dbReference>
<evidence type="ECO:0000256" key="5">
    <source>
        <dbReference type="ARBA" id="ARBA00022723"/>
    </source>
</evidence>
<evidence type="ECO:0000256" key="4">
    <source>
        <dbReference type="ARBA" id="ARBA00012274"/>
    </source>
</evidence>
<dbReference type="EMBL" id="CP006841">
    <property type="protein sequence ID" value="ALA66961.1"/>
    <property type="molecule type" value="Genomic_DNA"/>
</dbReference>
<dbReference type="GO" id="GO:0046872">
    <property type="term" value="F:metal ion binding"/>
    <property type="evidence" value="ECO:0007669"/>
    <property type="project" value="UniProtKB-KW"/>
</dbReference>
<organism evidence="11 12">
    <name type="scientific">Corynebacterium lactis RW2-5</name>
    <dbReference type="NCBI Taxonomy" id="1408189"/>
    <lineage>
        <taxon>Bacteria</taxon>
        <taxon>Bacillati</taxon>
        <taxon>Actinomycetota</taxon>
        <taxon>Actinomycetes</taxon>
        <taxon>Mycobacteriales</taxon>
        <taxon>Corynebacteriaceae</taxon>
        <taxon>Corynebacterium</taxon>
    </lineage>
</organism>
<gene>
    <name evidence="11" type="ORF">CLAC_03715</name>
</gene>
<dbReference type="NCBIfam" id="NF010572">
    <property type="entry name" value="PRK13965.1"/>
    <property type="match status" value="1"/>
</dbReference>
<dbReference type="STRING" id="1408189.CLAC_03715"/>
<accession>A0A0K2GZQ1</accession>
<comment type="similarity">
    <text evidence="2">Belongs to the ribonucleoside diphosphate reductase small chain family.</text>
</comment>
<comment type="subunit">
    <text evidence="3">Tetramer of two alpha and two beta subunits.</text>
</comment>
<dbReference type="InterPro" id="IPR026494">
    <property type="entry name" value="RNR_NrdF-like"/>
</dbReference>
<keyword evidence="12" id="KW-1185">Reference proteome</keyword>
<keyword evidence="7" id="KW-0408">Iron</keyword>
<evidence type="ECO:0000256" key="10">
    <source>
        <dbReference type="SAM" id="MobiDB-lite"/>
    </source>
</evidence>
<evidence type="ECO:0000256" key="1">
    <source>
        <dbReference type="ARBA" id="ARBA00001962"/>
    </source>
</evidence>
<dbReference type="KEGG" id="clw:CLAC_03715"/>
<evidence type="ECO:0000256" key="2">
    <source>
        <dbReference type="ARBA" id="ARBA00009303"/>
    </source>
</evidence>
<dbReference type="SUPFAM" id="SSF47240">
    <property type="entry name" value="Ferritin-like"/>
    <property type="match status" value="1"/>
</dbReference>
<dbReference type="UniPathway" id="UPA00326"/>
<evidence type="ECO:0000313" key="11">
    <source>
        <dbReference type="EMBL" id="ALA66961.1"/>
    </source>
</evidence>
<protein>
    <recommendedName>
        <fullName evidence="4">ribonucleoside-diphosphate reductase</fullName>
        <ecNumber evidence="4">1.17.4.1</ecNumber>
    </recommendedName>
</protein>
<name>A0A0K2GZQ1_9CORY</name>
<dbReference type="GO" id="GO:0005971">
    <property type="term" value="C:ribonucleoside-diphosphate reductase complex"/>
    <property type="evidence" value="ECO:0007669"/>
    <property type="project" value="InterPro"/>
</dbReference>